<dbReference type="Proteomes" id="UP000887577">
    <property type="component" value="Unplaced"/>
</dbReference>
<dbReference type="InterPro" id="IPR012292">
    <property type="entry name" value="Globin/Proto"/>
</dbReference>
<evidence type="ECO:0000313" key="1">
    <source>
        <dbReference type="Proteomes" id="UP000887577"/>
    </source>
</evidence>
<dbReference type="GO" id="GO:0019825">
    <property type="term" value="F:oxygen binding"/>
    <property type="evidence" value="ECO:0007669"/>
    <property type="project" value="InterPro"/>
</dbReference>
<protein>
    <submittedName>
        <fullName evidence="2">Globin family profile domain-containing protein</fullName>
    </submittedName>
</protein>
<keyword evidence="1" id="KW-1185">Reference proteome</keyword>
<proteinExistence type="predicted"/>
<dbReference type="GO" id="GO:0020037">
    <property type="term" value="F:heme binding"/>
    <property type="evidence" value="ECO:0007669"/>
    <property type="project" value="InterPro"/>
</dbReference>
<dbReference type="InterPro" id="IPR044399">
    <property type="entry name" value="Mb-like_M"/>
</dbReference>
<organism evidence="1 2">
    <name type="scientific">Panagrolaimus superbus</name>
    <dbReference type="NCBI Taxonomy" id="310955"/>
    <lineage>
        <taxon>Eukaryota</taxon>
        <taxon>Metazoa</taxon>
        <taxon>Ecdysozoa</taxon>
        <taxon>Nematoda</taxon>
        <taxon>Chromadorea</taxon>
        <taxon>Rhabditida</taxon>
        <taxon>Tylenchina</taxon>
        <taxon>Panagrolaimomorpha</taxon>
        <taxon>Panagrolaimoidea</taxon>
        <taxon>Panagrolaimidae</taxon>
        <taxon>Panagrolaimus</taxon>
    </lineage>
</organism>
<dbReference type="Gene3D" id="1.10.490.10">
    <property type="entry name" value="Globins"/>
    <property type="match status" value="1"/>
</dbReference>
<dbReference type="SUPFAM" id="SSF46458">
    <property type="entry name" value="Globin-like"/>
    <property type="match status" value="1"/>
</dbReference>
<dbReference type="WBParaSite" id="PSU_v2.g15043.t1">
    <property type="protein sequence ID" value="PSU_v2.g15043.t1"/>
    <property type="gene ID" value="PSU_v2.g15043"/>
</dbReference>
<reference evidence="2" key="1">
    <citation type="submission" date="2022-11" db="UniProtKB">
        <authorList>
            <consortium name="WormBaseParasite"/>
        </authorList>
    </citation>
    <scope>IDENTIFICATION</scope>
</reference>
<evidence type="ECO:0000313" key="2">
    <source>
        <dbReference type="WBParaSite" id="PSU_v2.g15043.t1"/>
    </source>
</evidence>
<dbReference type="InterPro" id="IPR009050">
    <property type="entry name" value="Globin-like_sf"/>
</dbReference>
<dbReference type="CDD" id="cd01040">
    <property type="entry name" value="Mb-like"/>
    <property type="match status" value="1"/>
</dbReference>
<name>A0A914Y4B8_9BILA</name>
<accession>A0A914Y4B8</accession>
<sequence length="136" mass="15645">MQINNNNILQRFHDPKEVVGKIFMDIVNDIAPELRKLFGVDRAPKATMLKMPKFGGHVSRMADFLEQMTSMLGFTENIVGAWQLARKTGRLHVKVGFLEENQNQLEKNYFTIVTDYFIGQFIGYVTGEKVCILLYL</sequence>
<dbReference type="AlphaFoldDB" id="A0A914Y4B8"/>